<dbReference type="Gene3D" id="3.30.1370.50">
    <property type="entry name" value="R3H-like domain"/>
    <property type="match status" value="1"/>
</dbReference>
<organism evidence="15">
    <name type="scientific">Ixodes ricinus</name>
    <name type="common">Common tick</name>
    <name type="synonym">Acarus ricinus</name>
    <dbReference type="NCBI Taxonomy" id="34613"/>
    <lineage>
        <taxon>Eukaryota</taxon>
        <taxon>Metazoa</taxon>
        <taxon>Ecdysozoa</taxon>
        <taxon>Arthropoda</taxon>
        <taxon>Chelicerata</taxon>
        <taxon>Arachnida</taxon>
        <taxon>Acari</taxon>
        <taxon>Parasitiformes</taxon>
        <taxon>Ixodida</taxon>
        <taxon>Ixodoidea</taxon>
        <taxon>Ixodidae</taxon>
        <taxon>Ixodinae</taxon>
        <taxon>Ixodes</taxon>
    </lineage>
</organism>
<evidence type="ECO:0000259" key="12">
    <source>
        <dbReference type="PROSITE" id="PS50016"/>
    </source>
</evidence>
<feature type="compositionally biased region" description="Basic and acidic residues" evidence="11">
    <location>
        <begin position="347"/>
        <end position="377"/>
    </location>
</feature>
<dbReference type="GO" id="GO:0000122">
    <property type="term" value="P:negative regulation of transcription by RNA polymerase II"/>
    <property type="evidence" value="ECO:0007669"/>
    <property type="project" value="TreeGrafter"/>
</dbReference>
<dbReference type="EMBL" id="GEGO01006924">
    <property type="protein sequence ID" value="JAR88480.1"/>
    <property type="molecule type" value="Transcribed_RNA"/>
</dbReference>
<evidence type="ECO:0000256" key="6">
    <source>
        <dbReference type="ARBA" id="ARBA00022833"/>
    </source>
</evidence>
<comment type="similarity">
    <text evidence="2">Belongs to the NFX1 family.</text>
</comment>
<feature type="compositionally biased region" description="Basic and acidic residues" evidence="11">
    <location>
        <begin position="192"/>
        <end position="210"/>
    </location>
</feature>
<proteinExistence type="inferred from homology"/>
<dbReference type="Pfam" id="PF01424">
    <property type="entry name" value="R3H"/>
    <property type="match status" value="1"/>
</dbReference>
<dbReference type="CDD" id="cd16696">
    <property type="entry name" value="RING-CH-C4HC3_NFX1"/>
    <property type="match status" value="1"/>
</dbReference>
<name>A0A147BCI2_IXORI</name>
<keyword evidence="9" id="KW-0539">Nucleus</keyword>
<feature type="domain" description="R3H" evidence="14">
    <location>
        <begin position="1089"/>
        <end position="1157"/>
    </location>
</feature>
<feature type="domain" description="RING-type" evidence="13">
    <location>
        <begin position="447"/>
        <end position="497"/>
    </location>
</feature>
<accession>A0A147BCI2</accession>
<feature type="compositionally biased region" description="Low complexity" evidence="11">
    <location>
        <begin position="1197"/>
        <end position="1214"/>
    </location>
</feature>
<feature type="region of interest" description="Disordered" evidence="11">
    <location>
        <begin position="1187"/>
        <end position="1233"/>
    </location>
</feature>
<keyword evidence="4" id="KW-0677">Repeat</keyword>
<dbReference type="InterPro" id="IPR036867">
    <property type="entry name" value="R3H_dom_sf"/>
</dbReference>
<reference evidence="15" key="1">
    <citation type="journal article" date="2018" name="PLoS Negl. Trop. Dis.">
        <title>Sialome diversity of ticks revealed by RNAseq of single tick salivary glands.</title>
        <authorList>
            <person name="Perner J."/>
            <person name="Kropackova S."/>
            <person name="Kopacek P."/>
            <person name="Ribeiro J.M."/>
        </authorList>
    </citation>
    <scope>NUCLEOTIDE SEQUENCE</scope>
    <source>
        <strain evidence="15">Siblings of single egg batch collected in Ceske Budejovice</strain>
        <tissue evidence="15">Salivary glands</tissue>
    </source>
</reference>
<dbReference type="PANTHER" id="PTHR12360:SF12">
    <property type="entry name" value="TRANSCRIPTIONAL REPRESSOR NF-X1"/>
    <property type="match status" value="1"/>
</dbReference>
<dbReference type="GO" id="GO:0005634">
    <property type="term" value="C:nucleus"/>
    <property type="evidence" value="ECO:0007669"/>
    <property type="project" value="UniProtKB-SubCell"/>
</dbReference>
<evidence type="ECO:0000256" key="10">
    <source>
        <dbReference type="PROSITE-ProRule" id="PRU00175"/>
    </source>
</evidence>
<feature type="compositionally biased region" description="Basic and acidic residues" evidence="11">
    <location>
        <begin position="116"/>
        <end position="126"/>
    </location>
</feature>
<dbReference type="SUPFAM" id="SSF57850">
    <property type="entry name" value="RING/U-box"/>
    <property type="match status" value="1"/>
</dbReference>
<feature type="region of interest" description="Disordered" evidence="11">
    <location>
        <begin position="80"/>
        <end position="432"/>
    </location>
</feature>
<dbReference type="PROSITE" id="PS50016">
    <property type="entry name" value="ZF_PHD_2"/>
    <property type="match status" value="1"/>
</dbReference>
<keyword evidence="5 10" id="KW-0863">Zinc-finger</keyword>
<evidence type="ECO:0000256" key="5">
    <source>
        <dbReference type="ARBA" id="ARBA00022771"/>
    </source>
</evidence>
<dbReference type="PANTHER" id="PTHR12360">
    <property type="entry name" value="NUCLEAR TRANSCRIPTION FACTOR, X-BOX BINDING 1 NFX1"/>
    <property type="match status" value="1"/>
</dbReference>
<evidence type="ECO:0000256" key="9">
    <source>
        <dbReference type="ARBA" id="ARBA00023242"/>
    </source>
</evidence>
<dbReference type="InterPro" id="IPR001841">
    <property type="entry name" value="Znf_RING"/>
</dbReference>
<dbReference type="GO" id="GO:0008270">
    <property type="term" value="F:zinc ion binding"/>
    <property type="evidence" value="ECO:0007669"/>
    <property type="project" value="UniProtKB-KW"/>
</dbReference>
<dbReference type="AlphaFoldDB" id="A0A147BCI2"/>
<feature type="compositionally biased region" description="Basic and acidic residues" evidence="11">
    <location>
        <begin position="284"/>
        <end position="301"/>
    </location>
</feature>
<dbReference type="CDD" id="cd02643">
    <property type="entry name" value="R3H_NF-X1"/>
    <property type="match status" value="1"/>
</dbReference>
<protein>
    <submittedName>
        <fullName evidence="15">Putative transcription factor nf-x1</fullName>
    </submittedName>
</protein>
<keyword evidence="8" id="KW-0804">Transcription</keyword>
<dbReference type="InterPro" id="IPR000967">
    <property type="entry name" value="Znf_NFX1"/>
</dbReference>
<dbReference type="GO" id="GO:0000977">
    <property type="term" value="F:RNA polymerase II transcription regulatory region sequence-specific DNA binding"/>
    <property type="evidence" value="ECO:0007669"/>
    <property type="project" value="TreeGrafter"/>
</dbReference>
<dbReference type="CDD" id="cd06008">
    <property type="entry name" value="NF-X1-zinc-finger"/>
    <property type="match status" value="6"/>
</dbReference>
<keyword evidence="3" id="KW-0479">Metal-binding</keyword>
<feature type="compositionally biased region" description="Basic and acidic residues" evidence="11">
    <location>
        <begin position="385"/>
        <end position="402"/>
    </location>
</feature>
<evidence type="ECO:0000259" key="13">
    <source>
        <dbReference type="PROSITE" id="PS50089"/>
    </source>
</evidence>
<evidence type="ECO:0000256" key="8">
    <source>
        <dbReference type="ARBA" id="ARBA00023163"/>
    </source>
</evidence>
<evidence type="ECO:0000256" key="7">
    <source>
        <dbReference type="ARBA" id="ARBA00023015"/>
    </source>
</evidence>
<comment type="subcellular location">
    <subcellularLocation>
        <location evidence="1">Nucleus</location>
    </subcellularLocation>
</comment>
<dbReference type="SMART" id="SM00438">
    <property type="entry name" value="ZnF_NFX"/>
    <property type="match status" value="9"/>
</dbReference>
<dbReference type="Pfam" id="PF01422">
    <property type="entry name" value="zf-NF-X1"/>
    <property type="match status" value="8"/>
</dbReference>
<keyword evidence="7" id="KW-0805">Transcription regulation</keyword>
<evidence type="ECO:0000256" key="1">
    <source>
        <dbReference type="ARBA" id="ARBA00004123"/>
    </source>
</evidence>
<keyword evidence="6" id="KW-0862">Zinc</keyword>
<dbReference type="PROSITE" id="PS51061">
    <property type="entry name" value="R3H"/>
    <property type="match status" value="1"/>
</dbReference>
<dbReference type="PROSITE" id="PS50089">
    <property type="entry name" value="ZF_RING_2"/>
    <property type="match status" value="1"/>
</dbReference>
<dbReference type="GO" id="GO:0000981">
    <property type="term" value="F:DNA-binding transcription factor activity, RNA polymerase II-specific"/>
    <property type="evidence" value="ECO:0007669"/>
    <property type="project" value="TreeGrafter"/>
</dbReference>
<evidence type="ECO:0000256" key="11">
    <source>
        <dbReference type="SAM" id="MobiDB-lite"/>
    </source>
</evidence>
<feature type="compositionally biased region" description="Polar residues" evidence="11">
    <location>
        <begin position="236"/>
        <end position="247"/>
    </location>
</feature>
<feature type="non-terminal residue" evidence="15">
    <location>
        <position position="1"/>
    </location>
</feature>
<feature type="domain" description="PHD-type" evidence="12">
    <location>
        <begin position="444"/>
        <end position="499"/>
    </location>
</feature>
<sequence length="1233" mass="135587">FSMENRGFPDAPGACGGDGYARECNGNFPPRSSLPPLAEYTGVYHFEPGLNRPASAASAWRDSNPQGYVDYGNDFYARRQGFSNFSAPPNADGRHPQDGGMTAKKVAAPQERSRRKGEPFRYDRRFSNRTRTTVHEPQPQREEHGWIDMPDQVGVEQLQPHGQSTRSWDDSAVYWGPTVSAAPHAKGRGRNRKQDHDRRRVPKVADRGEPSKSGGPEADGGPCLLETFFGIKPSGHSDNNTQSNPQGVANGRDKEPVTDAEASSAVRKDKPVRSAKQGRSQPRRQGEWRERPPAEHVRDMADDAGSIADDGAPSRQRVQSTEGQGRKEPRQFREYGVREGRNGWGHDSVRGGRRDSSGRTYDKRSDRDRCNTRDWRNDSSSGGFGREDDRRAQWGGREKSSRANESPSSSSKRSPPANKSYPQVSRRDDAPQKDRLTEQLLSGEYECLVCCERVRGSEHTWNCASCFHIFHLHCVRKWALSPAALVKEGGWRCPACQTAVRVVPDRYVCFCGKRTNPEWDRYGVPHSCGEMCGRLRGHGCTHRCTLQCHPGQCPPCSATVRRACPCGKLTRHVRCSQEQEVSCGSICGKLLNCELHKCESPCHPGPCQPCEQTVHQRCFCGKRSQDATCTREAVAAREFCCGDPCGRALSCGRHDCKEECHFGGCGPCPLSPASLTHCPCGKTLLADVPGAAPRESCADPVPTCGETCDKMLPCGPKDNWHRCGVPCHEGPCPPCPRSTQVRCRCGATCREVACPEVAAMETQLCQRRCQKRRGCGRHKCLVPCCVDTEHRCLLTCGKRLSCNLHVCEEPCHRGNCPTCWNVSFEDLTCNCGSASLSPPVPCGTRPPECGQPCSRPHPCGHPVTHTCHSDPTCPPCAALTEKWCFGRHEKRKAVPCFLEGLSCGLSCQRELPCGQHRCQQTCHLGPCTPAQQEGGERKGCGQRCTTPRAGCGHPCGEPCHPGRECPATSCKTLVSISCDCGHRSEKLPCGGYSQEPAPSQAPQGFHQLSASLLASKIQEIQLGESVDIGQMLALARARPSRLECSEECAVLERNRRLAAALQIPNADVSGRAGPPSYSEFLREEARRNPAFLSSLHQKLTELVQTARQSKQKFRSHSFPSMNRDQRRVVHELAEFFGCETQSYDQEPYRNVVVTAYKDRCRIPSGSVVSVVQREGVGMPGRKGLVPLLPSWKRDPQPLSTPSTLCASTASTAAPRQEPPSDATPPDYFNFEAS</sequence>
<dbReference type="InterPro" id="IPR019787">
    <property type="entry name" value="Znf_PHD-finger"/>
</dbReference>
<dbReference type="InterPro" id="IPR034078">
    <property type="entry name" value="NFX1_fam"/>
</dbReference>
<evidence type="ECO:0000256" key="3">
    <source>
        <dbReference type="ARBA" id="ARBA00022723"/>
    </source>
</evidence>
<dbReference type="SMART" id="SM00393">
    <property type="entry name" value="R3H"/>
    <property type="match status" value="1"/>
</dbReference>
<evidence type="ECO:0000313" key="15">
    <source>
        <dbReference type="EMBL" id="JAR88480.1"/>
    </source>
</evidence>
<evidence type="ECO:0000256" key="2">
    <source>
        <dbReference type="ARBA" id="ARBA00007269"/>
    </source>
</evidence>
<feature type="compositionally biased region" description="Low complexity" evidence="11">
    <location>
        <begin position="403"/>
        <end position="420"/>
    </location>
</feature>
<evidence type="ECO:0000256" key="4">
    <source>
        <dbReference type="ARBA" id="ARBA00022737"/>
    </source>
</evidence>
<feature type="compositionally biased region" description="Basic and acidic residues" evidence="11">
    <location>
        <begin position="324"/>
        <end position="341"/>
    </location>
</feature>
<evidence type="ECO:0000259" key="14">
    <source>
        <dbReference type="PROSITE" id="PS51061"/>
    </source>
</evidence>
<dbReference type="InterPro" id="IPR001374">
    <property type="entry name" value="R3H_dom"/>
</dbReference>
<dbReference type="InterPro" id="IPR034076">
    <property type="entry name" value="R3H_NF-X1"/>
</dbReference>
<dbReference type="SUPFAM" id="SSF82708">
    <property type="entry name" value="R3H domain"/>
    <property type="match status" value="1"/>
</dbReference>